<keyword evidence="2" id="KW-1185">Reference proteome</keyword>
<sequence>MINRLHILTKSRKYTDYYSEFVKYKGKKIKIVIKFESTRFVARLYLLTNLGLNEFAYSSDFEYDVNKFNCNFDSIDKNEKIKMINTLKDLARDYITQIF</sequence>
<reference evidence="1 2" key="1">
    <citation type="submission" date="2023-11" db="EMBL/GenBank/DDBJ databases">
        <authorList>
            <person name="Cook R."/>
            <person name="Crisci M."/>
            <person name="Pye H."/>
            <person name="Adriaenssens E."/>
            <person name="Santini J."/>
        </authorList>
    </citation>
    <scope>NUCLEOTIDE SEQUENCE [LARGE SCALE GENOMIC DNA]</scope>
    <source>
        <strain evidence="1">Lak_Megaphage_RVC_AP3_GC26</strain>
    </source>
</reference>
<proteinExistence type="predicted"/>
<evidence type="ECO:0000313" key="2">
    <source>
        <dbReference type="Proteomes" id="UP001348805"/>
    </source>
</evidence>
<organism evidence="1 2">
    <name type="scientific">phage Lak_Megaphage_RVC_AP3_GC26</name>
    <dbReference type="NCBI Taxonomy" id="3109225"/>
    <lineage>
        <taxon>Viruses</taxon>
        <taxon>Duplodnaviria</taxon>
        <taxon>Heunggongvirae</taxon>
        <taxon>Uroviricota</taxon>
        <taxon>Caudoviricetes</taxon>
        <taxon>Caudoviricetes code 15 clade</taxon>
    </lineage>
</organism>
<accession>A0ABZ0Z2H4</accession>
<dbReference type="EMBL" id="OR769219">
    <property type="protein sequence ID" value="WQJ51353.1"/>
    <property type="molecule type" value="Genomic_DNA"/>
</dbReference>
<protein>
    <submittedName>
        <fullName evidence="1">Uncharacterized protein</fullName>
    </submittedName>
</protein>
<dbReference type="Proteomes" id="UP001348805">
    <property type="component" value="Segment"/>
</dbReference>
<evidence type="ECO:0000313" key="1">
    <source>
        <dbReference type="EMBL" id="WQJ51353.1"/>
    </source>
</evidence>
<name>A0ABZ0Z2H4_9CAUD</name>